<dbReference type="InParanoid" id="A0A667XLT0"/>
<keyword evidence="2" id="KW-0472">Membrane</keyword>
<sequence length="209" mass="24484">MSVSMLCHDLNIVWNDFFLSAAILSQAFQMETLIWMFFVFFLLQAILADVEKRGEEAQLELRSKMRHIFTLEDEMEYLERQTQLLHAHCVSLHGSNMELQLCISEDKEKASIVLAEYNTYRKKMEGHRAVVQHAESQTEAHKELEEKRALVQTLTHRKEALRKDLENPNGETMQFAKVGKARKQIQNKRYEAIVKRLLKQQLQVLSCSF</sequence>
<reference evidence="3" key="1">
    <citation type="submission" date="2019-06" db="EMBL/GenBank/DDBJ databases">
        <authorList>
            <consortium name="Wellcome Sanger Institute Data Sharing"/>
        </authorList>
    </citation>
    <scope>NUCLEOTIDE SEQUENCE [LARGE SCALE GENOMIC DNA]</scope>
</reference>
<feature type="transmembrane region" description="Helical" evidence="2">
    <location>
        <begin position="12"/>
        <end position="28"/>
    </location>
</feature>
<evidence type="ECO:0000313" key="4">
    <source>
        <dbReference type="Proteomes" id="UP000472263"/>
    </source>
</evidence>
<dbReference type="AlphaFoldDB" id="A0A667XLT0"/>
<keyword evidence="4" id="KW-1185">Reference proteome</keyword>
<feature type="coiled-coil region" evidence="1">
    <location>
        <begin position="144"/>
        <end position="200"/>
    </location>
</feature>
<protein>
    <submittedName>
        <fullName evidence="3">Uncharacterized protein</fullName>
    </submittedName>
</protein>
<keyword evidence="2" id="KW-0812">Transmembrane</keyword>
<dbReference type="Proteomes" id="UP000472263">
    <property type="component" value="Chromosome 2"/>
</dbReference>
<dbReference type="Ensembl" id="ENSMMDT00005013586.1">
    <property type="protein sequence ID" value="ENSMMDP00005013209.1"/>
    <property type="gene ID" value="ENSMMDG00005006894.1"/>
</dbReference>
<reference evidence="3" key="3">
    <citation type="submission" date="2025-09" db="UniProtKB">
        <authorList>
            <consortium name="Ensembl"/>
        </authorList>
    </citation>
    <scope>IDENTIFICATION</scope>
</reference>
<dbReference type="GeneTree" id="ENSGT00940000175375"/>
<reference evidence="3" key="2">
    <citation type="submission" date="2025-08" db="UniProtKB">
        <authorList>
            <consortium name="Ensembl"/>
        </authorList>
    </citation>
    <scope>IDENTIFICATION</scope>
</reference>
<organism evidence="3 4">
    <name type="scientific">Myripristis murdjan</name>
    <name type="common">pinecone soldierfish</name>
    <dbReference type="NCBI Taxonomy" id="586833"/>
    <lineage>
        <taxon>Eukaryota</taxon>
        <taxon>Metazoa</taxon>
        <taxon>Chordata</taxon>
        <taxon>Craniata</taxon>
        <taxon>Vertebrata</taxon>
        <taxon>Euteleostomi</taxon>
        <taxon>Actinopterygii</taxon>
        <taxon>Neopterygii</taxon>
        <taxon>Teleostei</taxon>
        <taxon>Neoteleostei</taxon>
        <taxon>Acanthomorphata</taxon>
        <taxon>Holocentriformes</taxon>
        <taxon>Holocentridae</taxon>
        <taxon>Myripristis</taxon>
    </lineage>
</organism>
<evidence type="ECO:0000313" key="3">
    <source>
        <dbReference type="Ensembl" id="ENSMMDP00005013209.1"/>
    </source>
</evidence>
<accession>A0A667XLT0</accession>
<proteinExistence type="predicted"/>
<evidence type="ECO:0000256" key="2">
    <source>
        <dbReference type="SAM" id="Phobius"/>
    </source>
</evidence>
<keyword evidence="2" id="KW-1133">Transmembrane helix</keyword>
<name>A0A667XLT0_9TELE</name>
<keyword evidence="1" id="KW-0175">Coiled coil</keyword>
<evidence type="ECO:0000256" key="1">
    <source>
        <dbReference type="SAM" id="Coils"/>
    </source>
</evidence>